<protein>
    <submittedName>
        <fullName evidence="9">Cytochrome c</fullName>
    </submittedName>
</protein>
<keyword evidence="4" id="KW-0249">Electron transport</keyword>
<dbReference type="SUPFAM" id="SSF46626">
    <property type="entry name" value="Cytochrome c"/>
    <property type="match status" value="1"/>
</dbReference>
<evidence type="ECO:0000256" key="1">
    <source>
        <dbReference type="ARBA" id="ARBA00022448"/>
    </source>
</evidence>
<dbReference type="EMBL" id="SLZW01000005">
    <property type="protein sequence ID" value="TCS62630.1"/>
    <property type="molecule type" value="Genomic_DNA"/>
</dbReference>
<comment type="caution">
    <text evidence="9">The sequence shown here is derived from an EMBL/GenBank/DDBJ whole genome shotgun (WGS) entry which is preliminary data.</text>
</comment>
<dbReference type="RefSeq" id="WP_132939074.1">
    <property type="nucleotide sequence ID" value="NZ_CP119676.1"/>
</dbReference>
<keyword evidence="1" id="KW-0813">Transport</keyword>
<dbReference type="InterPro" id="IPR009056">
    <property type="entry name" value="Cyt_c-like_dom"/>
</dbReference>
<evidence type="ECO:0000256" key="5">
    <source>
        <dbReference type="ARBA" id="ARBA00023004"/>
    </source>
</evidence>
<feature type="signal peptide" evidence="7">
    <location>
        <begin position="1"/>
        <end position="24"/>
    </location>
</feature>
<dbReference type="PROSITE" id="PS51007">
    <property type="entry name" value="CYTC"/>
    <property type="match status" value="1"/>
</dbReference>
<evidence type="ECO:0000256" key="6">
    <source>
        <dbReference type="PROSITE-ProRule" id="PRU00433"/>
    </source>
</evidence>
<dbReference type="OrthoDB" id="9805828at2"/>
<accession>A0A4R3JD58</accession>
<dbReference type="GO" id="GO:0046872">
    <property type="term" value="F:metal ion binding"/>
    <property type="evidence" value="ECO:0007669"/>
    <property type="project" value="UniProtKB-KW"/>
</dbReference>
<keyword evidence="2 6" id="KW-0349">Heme</keyword>
<reference evidence="9 10" key="1">
    <citation type="submission" date="2019-03" db="EMBL/GenBank/DDBJ databases">
        <title>Genomic Encyclopedia of Type Strains, Phase IV (KMG-IV): sequencing the most valuable type-strain genomes for metagenomic binning, comparative biology and taxonomic classification.</title>
        <authorList>
            <person name="Goeker M."/>
        </authorList>
    </citation>
    <scope>NUCLEOTIDE SEQUENCE [LARGE SCALE GENOMIC DNA]</scope>
    <source>
        <strain evidence="9 10">DSM 101688</strain>
    </source>
</reference>
<dbReference type="InterPro" id="IPR036909">
    <property type="entry name" value="Cyt_c-like_dom_sf"/>
</dbReference>
<dbReference type="GO" id="GO:0009055">
    <property type="term" value="F:electron transfer activity"/>
    <property type="evidence" value="ECO:0007669"/>
    <property type="project" value="InterPro"/>
</dbReference>
<dbReference type="InterPro" id="IPR002327">
    <property type="entry name" value="Cyt_c_1A/1B"/>
</dbReference>
<keyword evidence="3 6" id="KW-0479">Metal-binding</keyword>
<sequence>MKASRILALGLATTFALGVGSAQAASSAGEKLFQRKCSTCHKLDKNAVGPELTGIIGRKAGSVADFKRYKAMKGAKFTWDEKLLDEWIANPRKFLKEHADIVGGKSTSMVVKIKKEKERQAIIDYLKTAK</sequence>
<keyword evidence="7" id="KW-0732">Signal</keyword>
<evidence type="ECO:0000256" key="4">
    <source>
        <dbReference type="ARBA" id="ARBA00022982"/>
    </source>
</evidence>
<evidence type="ECO:0000259" key="8">
    <source>
        <dbReference type="PROSITE" id="PS51007"/>
    </source>
</evidence>
<dbReference type="Pfam" id="PF00034">
    <property type="entry name" value="Cytochrom_C"/>
    <property type="match status" value="1"/>
</dbReference>
<feature type="domain" description="Cytochrome c" evidence="8">
    <location>
        <begin position="24"/>
        <end position="130"/>
    </location>
</feature>
<dbReference type="PANTHER" id="PTHR11961">
    <property type="entry name" value="CYTOCHROME C"/>
    <property type="match status" value="1"/>
</dbReference>
<gene>
    <name evidence="9" type="ORF">EDD55_105178</name>
</gene>
<evidence type="ECO:0000256" key="2">
    <source>
        <dbReference type="ARBA" id="ARBA00022617"/>
    </source>
</evidence>
<dbReference type="Gene3D" id="1.10.760.10">
    <property type="entry name" value="Cytochrome c-like domain"/>
    <property type="match status" value="1"/>
</dbReference>
<evidence type="ECO:0000313" key="10">
    <source>
        <dbReference type="Proteomes" id="UP000295304"/>
    </source>
</evidence>
<feature type="chain" id="PRO_5020532681" evidence="7">
    <location>
        <begin position="25"/>
        <end position="130"/>
    </location>
</feature>
<evidence type="ECO:0000256" key="3">
    <source>
        <dbReference type="ARBA" id="ARBA00022723"/>
    </source>
</evidence>
<evidence type="ECO:0000313" key="9">
    <source>
        <dbReference type="EMBL" id="TCS62630.1"/>
    </source>
</evidence>
<dbReference type="AlphaFoldDB" id="A0A4R3JD58"/>
<dbReference type="Proteomes" id="UP000295304">
    <property type="component" value="Unassembled WGS sequence"/>
</dbReference>
<keyword evidence="5 6" id="KW-0408">Iron</keyword>
<keyword evidence="10" id="KW-1185">Reference proteome</keyword>
<organism evidence="9 10">
    <name type="scientific">Varunaivibrio sulfuroxidans</name>
    <dbReference type="NCBI Taxonomy" id="1773489"/>
    <lineage>
        <taxon>Bacteria</taxon>
        <taxon>Pseudomonadati</taxon>
        <taxon>Pseudomonadota</taxon>
        <taxon>Alphaproteobacteria</taxon>
        <taxon>Rhodospirillales</taxon>
        <taxon>Magnetovibrionaceae</taxon>
        <taxon>Varunaivibrio</taxon>
    </lineage>
</organism>
<evidence type="ECO:0000256" key="7">
    <source>
        <dbReference type="SAM" id="SignalP"/>
    </source>
</evidence>
<dbReference type="GO" id="GO:0020037">
    <property type="term" value="F:heme binding"/>
    <property type="evidence" value="ECO:0007669"/>
    <property type="project" value="InterPro"/>
</dbReference>
<proteinExistence type="predicted"/>
<dbReference type="PRINTS" id="PR00604">
    <property type="entry name" value="CYTCHRMECIAB"/>
</dbReference>
<name>A0A4R3JD58_9PROT</name>